<organism evidence="2 3">
    <name type="scientific">Halomicrobium mukohataei</name>
    <dbReference type="NCBI Taxonomy" id="57705"/>
    <lineage>
        <taxon>Archaea</taxon>
        <taxon>Methanobacteriati</taxon>
        <taxon>Methanobacteriota</taxon>
        <taxon>Stenosarchaea group</taxon>
        <taxon>Halobacteria</taxon>
        <taxon>Halobacteriales</taxon>
        <taxon>Haloarculaceae</taxon>
        <taxon>Halomicrobium</taxon>
    </lineage>
</organism>
<evidence type="ECO:0000313" key="3">
    <source>
        <dbReference type="Proteomes" id="UP000608662"/>
    </source>
</evidence>
<feature type="compositionally biased region" description="Basic and acidic residues" evidence="1">
    <location>
        <begin position="289"/>
        <end position="304"/>
    </location>
</feature>
<dbReference type="RefSeq" id="WP_170094293.1">
    <property type="nucleotide sequence ID" value="NZ_WOYG01000001.1"/>
</dbReference>
<gene>
    <name evidence="2" type="ORF">GOC74_11830</name>
</gene>
<dbReference type="PROSITE" id="PS51318">
    <property type="entry name" value="TAT"/>
    <property type="match status" value="1"/>
</dbReference>
<sequence length="374" mass="38504">MSPTDDATDENGVDRRRVLKTIGAATAGLLAASGTAAAHETQFEGCDRVCTGTDGSFAVVAVDGTFTCRPMTATSGVDVPWSWQSYCYEASADETIVGLLEENVVRGGTTDSNGSCSLCINPNDCAAAAYDSVDDIVAALDQNDACGVCAGHVEAGSDCTTYAVDGGGDGSDGDDAGSGTDGDGSDGDDTGSGTDGDGGDSGEGSDGTDGGGDPDDGSETGDDSSDGDDPDDGDVDDGDGEDGDDAGDSDEDDENDGDDGGDDDGDEDDNDDEDDENDGDDGGDDDYDTNEHYADDRELWRSDLVDDGSDDGPAWECENTTENPTAMELWYDRDDTPVDPADRERCGSEADENDSLLTAMQRWLARDDTPDSLD</sequence>
<evidence type="ECO:0000256" key="1">
    <source>
        <dbReference type="SAM" id="MobiDB-lite"/>
    </source>
</evidence>
<dbReference type="EMBL" id="WOYG01000001">
    <property type="protein sequence ID" value="NLV10615.1"/>
    <property type="molecule type" value="Genomic_DNA"/>
</dbReference>
<dbReference type="Proteomes" id="UP000608662">
    <property type="component" value="Unassembled WGS sequence"/>
</dbReference>
<feature type="compositionally biased region" description="Basic and acidic residues" evidence="1">
    <location>
        <begin position="330"/>
        <end position="348"/>
    </location>
</feature>
<evidence type="ECO:0000313" key="2">
    <source>
        <dbReference type="EMBL" id="NLV10615.1"/>
    </source>
</evidence>
<feature type="compositionally biased region" description="Gly residues" evidence="1">
    <location>
        <begin position="193"/>
        <end position="211"/>
    </location>
</feature>
<dbReference type="OrthoDB" id="242892at2157"/>
<feature type="region of interest" description="Disordered" evidence="1">
    <location>
        <begin position="170"/>
        <end position="355"/>
    </location>
</feature>
<reference evidence="2" key="1">
    <citation type="submission" date="2019-12" db="EMBL/GenBank/DDBJ databases">
        <title>Whole-genome sequence of Halomicrobium mukohataei pws1.</title>
        <authorList>
            <person name="Verma D.K."/>
            <person name="Gopal K."/>
            <person name="Prasad E.S."/>
        </authorList>
    </citation>
    <scope>NUCLEOTIDE SEQUENCE</scope>
    <source>
        <strain evidence="2">Pws1</strain>
    </source>
</reference>
<protein>
    <submittedName>
        <fullName evidence="2">Uncharacterized protein</fullName>
    </submittedName>
</protein>
<dbReference type="InterPro" id="IPR006311">
    <property type="entry name" value="TAT_signal"/>
</dbReference>
<proteinExistence type="predicted"/>
<accession>A0A847UB37</accession>
<feature type="compositionally biased region" description="Acidic residues" evidence="1">
    <location>
        <begin position="212"/>
        <end position="288"/>
    </location>
</feature>
<comment type="caution">
    <text evidence="2">The sequence shown here is derived from an EMBL/GenBank/DDBJ whole genome shotgun (WGS) entry which is preliminary data.</text>
</comment>
<name>A0A847UB37_9EURY</name>
<dbReference type="AlphaFoldDB" id="A0A847UB37"/>